<name>A0A0A0IQQ6_CLOBO</name>
<evidence type="ECO:0000256" key="1">
    <source>
        <dbReference type="ARBA" id="ARBA00022490"/>
    </source>
</evidence>
<comment type="similarity">
    <text evidence="5">Belongs to the FliW family.</text>
</comment>
<keyword evidence="4 5" id="KW-0143">Chaperone</keyword>
<dbReference type="GO" id="GO:0006417">
    <property type="term" value="P:regulation of translation"/>
    <property type="evidence" value="ECO:0007669"/>
    <property type="project" value="UniProtKB-KW"/>
</dbReference>
<evidence type="ECO:0000256" key="5">
    <source>
        <dbReference type="HAMAP-Rule" id="MF_01185"/>
    </source>
</evidence>
<evidence type="ECO:0000313" key="7">
    <source>
        <dbReference type="Proteomes" id="UP000030014"/>
    </source>
</evidence>
<dbReference type="PANTHER" id="PTHR39190">
    <property type="entry name" value="FLAGELLAR ASSEMBLY FACTOR FLIW"/>
    <property type="match status" value="1"/>
</dbReference>
<comment type="subunit">
    <text evidence="5">Interacts with translational regulator CsrA and flagellin(s).</text>
</comment>
<evidence type="ECO:0000256" key="2">
    <source>
        <dbReference type="ARBA" id="ARBA00022795"/>
    </source>
</evidence>
<dbReference type="GO" id="GO:0044780">
    <property type="term" value="P:bacterial-type flagellum assembly"/>
    <property type="evidence" value="ECO:0007669"/>
    <property type="project" value="UniProtKB-UniRule"/>
</dbReference>
<keyword evidence="2 5" id="KW-1005">Bacterial flagellum biogenesis</keyword>
<dbReference type="Pfam" id="PF02623">
    <property type="entry name" value="FliW"/>
    <property type="match status" value="1"/>
</dbReference>
<dbReference type="InterPro" id="IPR024046">
    <property type="entry name" value="Flagellar_assmbl_FliW_dom_sf"/>
</dbReference>
<accession>A0A0A0IQQ6</accession>
<reference evidence="6 7" key="1">
    <citation type="submission" date="2014-01" db="EMBL/GenBank/DDBJ databases">
        <title>Plasmidome dynamics in the species complex Clostridium novyi sensu lato converts strains of independent lineages into distinctly different pathogens.</title>
        <authorList>
            <person name="Skarin H."/>
            <person name="Segerman B."/>
        </authorList>
    </citation>
    <scope>NUCLEOTIDE SEQUENCE [LARGE SCALE GENOMIC DNA]</scope>
    <source>
        <strain evidence="6 7">DC5</strain>
    </source>
</reference>
<comment type="function">
    <text evidence="5">Acts as an anti-CsrA protein, binds CsrA and prevents it from repressing translation of its target genes, one of which is flagellin. Binds to flagellin and participates in the assembly of the flagellum.</text>
</comment>
<dbReference type="AlphaFoldDB" id="A0A0A0IQQ6"/>
<dbReference type="PANTHER" id="PTHR39190:SF1">
    <property type="entry name" value="FLAGELLAR ASSEMBLY FACTOR FLIW"/>
    <property type="match status" value="1"/>
</dbReference>
<gene>
    <name evidence="5" type="primary">fliW</name>
    <name evidence="6" type="ORF">Z955_00120</name>
</gene>
<evidence type="ECO:0000256" key="4">
    <source>
        <dbReference type="ARBA" id="ARBA00023186"/>
    </source>
</evidence>
<sequence>MKLETKYHGTIEYKNEDIIEFKNGLPGFKNLKRFIISPIEENQLFNILHSIEDNEVGFVVTSPFSVVENYELELDDNVINALKIEKEEDVLVLNTVTLNTDIKNITVNMCAPIIINIKTKLGEQIILNNGKYLIKHPLFKEDI</sequence>
<dbReference type="Proteomes" id="UP000030014">
    <property type="component" value="Unassembled WGS sequence"/>
</dbReference>
<organism evidence="6 7">
    <name type="scientific">Clostridium botulinum C/D str. DC5</name>
    <dbReference type="NCBI Taxonomy" id="1443128"/>
    <lineage>
        <taxon>Bacteria</taxon>
        <taxon>Bacillati</taxon>
        <taxon>Bacillota</taxon>
        <taxon>Clostridia</taxon>
        <taxon>Eubacteriales</taxon>
        <taxon>Clostridiaceae</taxon>
        <taxon>Clostridium</taxon>
    </lineage>
</organism>
<dbReference type="RefSeq" id="WP_039258868.1">
    <property type="nucleotide sequence ID" value="NZ_JDRY01000001.1"/>
</dbReference>
<keyword evidence="6" id="KW-0282">Flagellum</keyword>
<protein>
    <recommendedName>
        <fullName evidence="5">Flagellar assembly factor FliW</fullName>
    </recommendedName>
</protein>
<dbReference type="EMBL" id="JDRY01000001">
    <property type="protein sequence ID" value="KGN01841.1"/>
    <property type="molecule type" value="Genomic_DNA"/>
</dbReference>
<proteinExistence type="inferred from homology"/>
<evidence type="ECO:0000313" key="6">
    <source>
        <dbReference type="EMBL" id="KGN01841.1"/>
    </source>
</evidence>
<comment type="subcellular location">
    <subcellularLocation>
        <location evidence="5">Cytoplasm</location>
    </subcellularLocation>
</comment>
<keyword evidence="1 5" id="KW-0963">Cytoplasm</keyword>
<evidence type="ECO:0000256" key="3">
    <source>
        <dbReference type="ARBA" id="ARBA00022845"/>
    </source>
</evidence>
<dbReference type="InterPro" id="IPR003775">
    <property type="entry name" value="Flagellar_assembly_factor_FliW"/>
</dbReference>
<dbReference type="Gene3D" id="2.30.290.10">
    <property type="entry name" value="BH3618-like"/>
    <property type="match status" value="1"/>
</dbReference>
<keyword evidence="6" id="KW-0969">Cilium</keyword>
<dbReference type="HAMAP" id="MF_01185">
    <property type="entry name" value="FliW"/>
    <property type="match status" value="1"/>
</dbReference>
<keyword evidence="3 5" id="KW-0810">Translation regulation</keyword>
<dbReference type="SUPFAM" id="SSF141457">
    <property type="entry name" value="BH3618-like"/>
    <property type="match status" value="1"/>
</dbReference>
<dbReference type="NCBIfam" id="NF009793">
    <property type="entry name" value="PRK13285.1-1"/>
    <property type="match status" value="1"/>
</dbReference>
<keyword evidence="6" id="KW-0966">Cell projection</keyword>
<comment type="caution">
    <text evidence="6">The sequence shown here is derived from an EMBL/GenBank/DDBJ whole genome shotgun (WGS) entry which is preliminary data.</text>
</comment>
<dbReference type="GO" id="GO:0005737">
    <property type="term" value="C:cytoplasm"/>
    <property type="evidence" value="ECO:0007669"/>
    <property type="project" value="UniProtKB-SubCell"/>
</dbReference>